<protein>
    <submittedName>
        <fullName evidence="1">Uncharacterized protein</fullName>
    </submittedName>
</protein>
<dbReference type="KEGG" id="pacr:FXN63_08310"/>
<sequence length="78" mass="8835">MLLCESSIAALYTDFKQGGDKHLQVRNALEQERLAVPPESEYAREIDYALKSLAEAFSQEVVFDQVLNRMIRSRSSNG</sequence>
<dbReference type="Proteomes" id="UP000325161">
    <property type="component" value="Chromosome"/>
</dbReference>
<evidence type="ECO:0000313" key="1">
    <source>
        <dbReference type="EMBL" id="QEI05852.1"/>
    </source>
</evidence>
<reference evidence="1 2" key="1">
    <citation type="submission" date="2019-08" db="EMBL/GenBank/DDBJ databases">
        <title>Amphibian skin-associated Pigmentiphaga: genome sequence and occurrence across geography and hosts.</title>
        <authorList>
            <person name="Bletz M.C."/>
            <person name="Bunk B."/>
            <person name="Sproeer C."/>
            <person name="Biwer P."/>
            <person name="Reiter S."/>
            <person name="Rabemananjara F.C.E."/>
            <person name="Schulz S."/>
            <person name="Overmann J."/>
            <person name="Vences M."/>
        </authorList>
    </citation>
    <scope>NUCLEOTIDE SEQUENCE [LARGE SCALE GENOMIC DNA]</scope>
    <source>
        <strain evidence="1 2">Mada1488</strain>
    </source>
</reference>
<dbReference type="RefSeq" id="WP_148814235.1">
    <property type="nucleotide sequence ID" value="NZ_CP043046.1"/>
</dbReference>
<evidence type="ECO:0000313" key="2">
    <source>
        <dbReference type="Proteomes" id="UP000325161"/>
    </source>
</evidence>
<accession>A0A5C0AU08</accession>
<name>A0A5C0AU08_9BURK</name>
<gene>
    <name evidence="1" type="ORF">FXN63_08310</name>
</gene>
<dbReference type="AlphaFoldDB" id="A0A5C0AU08"/>
<proteinExistence type="predicted"/>
<keyword evidence="2" id="KW-1185">Reference proteome</keyword>
<dbReference type="EMBL" id="CP043046">
    <property type="protein sequence ID" value="QEI05852.1"/>
    <property type="molecule type" value="Genomic_DNA"/>
</dbReference>
<organism evidence="1 2">
    <name type="scientific">Pigmentiphaga aceris</name>
    <dbReference type="NCBI Taxonomy" id="1940612"/>
    <lineage>
        <taxon>Bacteria</taxon>
        <taxon>Pseudomonadati</taxon>
        <taxon>Pseudomonadota</taxon>
        <taxon>Betaproteobacteria</taxon>
        <taxon>Burkholderiales</taxon>
        <taxon>Alcaligenaceae</taxon>
        <taxon>Pigmentiphaga</taxon>
    </lineage>
</organism>